<evidence type="ECO:0000259" key="1">
    <source>
        <dbReference type="Pfam" id="PF12225"/>
    </source>
</evidence>
<accession>A0A1H2J336</accession>
<reference evidence="3" key="1">
    <citation type="submission" date="2016-10" db="EMBL/GenBank/DDBJ databases">
        <authorList>
            <person name="Varghese N."/>
            <person name="Submissions S."/>
        </authorList>
    </citation>
    <scope>NUCLEOTIDE SEQUENCE [LARGE SCALE GENOMIC DNA]</scope>
    <source>
        <strain evidence="3">DSM 3384</strain>
    </source>
</reference>
<organism evidence="2 3">
    <name type="scientific">Desulfobacula phenolica</name>
    <dbReference type="NCBI Taxonomy" id="90732"/>
    <lineage>
        <taxon>Bacteria</taxon>
        <taxon>Pseudomonadati</taxon>
        <taxon>Thermodesulfobacteriota</taxon>
        <taxon>Desulfobacteria</taxon>
        <taxon>Desulfobacterales</taxon>
        <taxon>Desulfobacteraceae</taxon>
        <taxon>Desulfobacula</taxon>
    </lineage>
</organism>
<dbReference type="PANTHER" id="PTHR38755">
    <property type="entry name" value="5,10-METHYLENETETRAHYDROFOLATE REDUCTASE"/>
    <property type="match status" value="1"/>
</dbReference>
<dbReference type="Proteomes" id="UP000199608">
    <property type="component" value="Unassembled WGS sequence"/>
</dbReference>
<name>A0A1H2J336_9BACT</name>
<proteinExistence type="predicted"/>
<dbReference type="Pfam" id="PF12225">
    <property type="entry name" value="DUF5981"/>
    <property type="match status" value="1"/>
</dbReference>
<dbReference type="AlphaFoldDB" id="A0A1H2J336"/>
<dbReference type="InterPro" id="IPR022026">
    <property type="entry name" value="DUF5981"/>
</dbReference>
<dbReference type="PANTHER" id="PTHR38755:SF1">
    <property type="entry name" value="METHYLENE-TETRAHYDROFOLATE REDUCTASE C-TERMINAL DOMAIN-CONTAINING PROTEIN"/>
    <property type="match status" value="1"/>
</dbReference>
<gene>
    <name evidence="2" type="ORF">SAMN04487931_110125</name>
</gene>
<dbReference type="EMBL" id="FNLL01000010">
    <property type="protein sequence ID" value="SDU50712.1"/>
    <property type="molecule type" value="Genomic_DNA"/>
</dbReference>
<dbReference type="RefSeq" id="WP_092236485.1">
    <property type="nucleotide sequence ID" value="NZ_FNLL01000010.1"/>
</dbReference>
<sequence>MVKAKRKPLEEIKEAIDGYEKILTVGCGGCVSVCLAGGQREVNALNLELDLSLKKENIHKRFDAYTVERQCNEEFLEELEKKVGQYDCILSMACGAGVQNMAERFPMIPVHPAVNTVSIGIDRALGMYEEKCRACGHCVLGYTGGICPVTRCSKGLFNGPCGGTNNGYCEISPEIPCAWQDIYNRLKEQDRLDDILKVQPPMMWQNQTPRTIVQEPYEKRYLA</sequence>
<feature type="domain" description="Methylene-tetrahydrofolate reductase C-terminal-like" evidence="1">
    <location>
        <begin position="112"/>
        <end position="205"/>
    </location>
</feature>
<evidence type="ECO:0000313" key="3">
    <source>
        <dbReference type="Proteomes" id="UP000199608"/>
    </source>
</evidence>
<evidence type="ECO:0000313" key="2">
    <source>
        <dbReference type="EMBL" id="SDU50712.1"/>
    </source>
</evidence>
<keyword evidence="3" id="KW-1185">Reference proteome</keyword>
<protein>
    <submittedName>
        <fullName evidence="2">Methylene-tetrahydrofolate reductase C terminal</fullName>
    </submittedName>
</protein>